<dbReference type="HOGENOM" id="CLU_2251156_0_0_1"/>
<organism evidence="2 3">
    <name type="scientific">Pisolithus tinctorius Marx 270</name>
    <dbReference type="NCBI Taxonomy" id="870435"/>
    <lineage>
        <taxon>Eukaryota</taxon>
        <taxon>Fungi</taxon>
        <taxon>Dikarya</taxon>
        <taxon>Basidiomycota</taxon>
        <taxon>Agaricomycotina</taxon>
        <taxon>Agaricomycetes</taxon>
        <taxon>Agaricomycetidae</taxon>
        <taxon>Boletales</taxon>
        <taxon>Sclerodermatineae</taxon>
        <taxon>Pisolithaceae</taxon>
        <taxon>Pisolithus</taxon>
    </lineage>
</organism>
<feature type="region of interest" description="Disordered" evidence="1">
    <location>
        <begin position="81"/>
        <end position="104"/>
    </location>
</feature>
<sequence length="104" mass="11346">MTIELVTIGVDTNTLSMRPLMLTSANVIRRPEAGAINYASLFATPGYGNDILLSLRAVSTSALQQESANLCDAAFLYREEDPSTSRLTDDGWLLEPHDEGQETL</sequence>
<gene>
    <name evidence="2" type="ORF">M404DRAFT_34629</name>
</gene>
<dbReference type="InParanoid" id="A0A0C3NGM8"/>
<proteinExistence type="predicted"/>
<dbReference type="AlphaFoldDB" id="A0A0C3NGM8"/>
<dbReference type="Proteomes" id="UP000054217">
    <property type="component" value="Unassembled WGS sequence"/>
</dbReference>
<accession>A0A0C3NGM8</accession>
<evidence type="ECO:0000313" key="2">
    <source>
        <dbReference type="EMBL" id="KIN94850.1"/>
    </source>
</evidence>
<dbReference type="EMBL" id="KN832083">
    <property type="protein sequence ID" value="KIN94850.1"/>
    <property type="molecule type" value="Genomic_DNA"/>
</dbReference>
<evidence type="ECO:0000256" key="1">
    <source>
        <dbReference type="SAM" id="MobiDB-lite"/>
    </source>
</evidence>
<keyword evidence="3" id="KW-1185">Reference proteome</keyword>
<reference evidence="3" key="2">
    <citation type="submission" date="2015-01" db="EMBL/GenBank/DDBJ databases">
        <title>Evolutionary Origins and Diversification of the Mycorrhizal Mutualists.</title>
        <authorList>
            <consortium name="DOE Joint Genome Institute"/>
            <consortium name="Mycorrhizal Genomics Consortium"/>
            <person name="Kohler A."/>
            <person name="Kuo A."/>
            <person name="Nagy L.G."/>
            <person name="Floudas D."/>
            <person name="Copeland A."/>
            <person name="Barry K.W."/>
            <person name="Cichocki N."/>
            <person name="Veneault-Fourrey C."/>
            <person name="LaButti K."/>
            <person name="Lindquist E.A."/>
            <person name="Lipzen A."/>
            <person name="Lundell T."/>
            <person name="Morin E."/>
            <person name="Murat C."/>
            <person name="Riley R."/>
            <person name="Ohm R."/>
            <person name="Sun H."/>
            <person name="Tunlid A."/>
            <person name="Henrissat B."/>
            <person name="Grigoriev I.V."/>
            <person name="Hibbett D.S."/>
            <person name="Martin F."/>
        </authorList>
    </citation>
    <scope>NUCLEOTIDE SEQUENCE [LARGE SCALE GENOMIC DNA]</scope>
    <source>
        <strain evidence="3">Marx 270</strain>
    </source>
</reference>
<protein>
    <submittedName>
        <fullName evidence="2">Uncharacterized protein</fullName>
    </submittedName>
</protein>
<evidence type="ECO:0000313" key="3">
    <source>
        <dbReference type="Proteomes" id="UP000054217"/>
    </source>
</evidence>
<reference evidence="2 3" key="1">
    <citation type="submission" date="2014-04" db="EMBL/GenBank/DDBJ databases">
        <authorList>
            <consortium name="DOE Joint Genome Institute"/>
            <person name="Kuo A."/>
            <person name="Kohler A."/>
            <person name="Costa M.D."/>
            <person name="Nagy L.G."/>
            <person name="Floudas D."/>
            <person name="Copeland A."/>
            <person name="Barry K.W."/>
            <person name="Cichocki N."/>
            <person name="Veneault-Fourrey C."/>
            <person name="LaButti K."/>
            <person name="Lindquist E.A."/>
            <person name="Lipzen A."/>
            <person name="Lundell T."/>
            <person name="Morin E."/>
            <person name="Murat C."/>
            <person name="Sun H."/>
            <person name="Tunlid A."/>
            <person name="Henrissat B."/>
            <person name="Grigoriev I.V."/>
            <person name="Hibbett D.S."/>
            <person name="Martin F."/>
            <person name="Nordberg H.P."/>
            <person name="Cantor M.N."/>
            <person name="Hua S.X."/>
        </authorList>
    </citation>
    <scope>NUCLEOTIDE SEQUENCE [LARGE SCALE GENOMIC DNA]</scope>
    <source>
        <strain evidence="2 3">Marx 270</strain>
    </source>
</reference>
<name>A0A0C3NGM8_PISTI</name>